<evidence type="ECO:0000256" key="17">
    <source>
        <dbReference type="PROSITE-ProRule" id="PRU10141"/>
    </source>
</evidence>
<evidence type="ECO:0000256" key="1">
    <source>
        <dbReference type="ARBA" id="ARBA00004167"/>
    </source>
</evidence>
<dbReference type="GO" id="GO:0005524">
    <property type="term" value="F:ATP binding"/>
    <property type="evidence" value="ECO:0007669"/>
    <property type="project" value="UniProtKB-UniRule"/>
</dbReference>
<dbReference type="CDD" id="cd23509">
    <property type="entry name" value="Gnk2-like"/>
    <property type="match status" value="2"/>
</dbReference>
<dbReference type="PROSITE" id="PS00107">
    <property type="entry name" value="PROTEIN_KINASE_ATP"/>
    <property type="match status" value="1"/>
</dbReference>
<dbReference type="InterPro" id="IPR038408">
    <property type="entry name" value="GNK2_sf"/>
</dbReference>
<dbReference type="Pfam" id="PF00069">
    <property type="entry name" value="Pkinase"/>
    <property type="match status" value="1"/>
</dbReference>
<protein>
    <submittedName>
        <fullName evidence="21">Cell division control protein 2</fullName>
    </submittedName>
</protein>
<keyword evidence="11 18" id="KW-1133">Transmembrane helix</keyword>
<evidence type="ECO:0000256" key="8">
    <source>
        <dbReference type="ARBA" id="ARBA00022741"/>
    </source>
</evidence>
<sequence>MKKMIKMKKARNLIPYVTIMVILLLPGKFYAVPRTQTVSFECGSQPENNVTLYVPNFVTTMENISAQIRVSGFGVAQTGSGLDTNYALAQCYGDLSLVDCVLCYAEARTLLPQCYPMTGGRLYLDGCFMRSENFSFFDEFTGPGDRAICGNITRQDPPFQESTRRAVSQAVSTAGNGNGFARAQVPISGAANESVYVLAECWRTISPEGCRACLENATASILGCLPSSEGRARNTGCFMRYSDRDFLNPETGTGSSRGRIIAIVIASVSAVAVLITGAFIGFYIWRNKVIKNKRKGDAHKLVKTLHDSSLNFKYSTLDKATGSFDEANKLGQGGFGTVYKGVLQDGREIAVKRLFFNNKHRAADFYNEVNIISSVEHKNLVRLLGCSCSGPESLLVYEFLPNKSLDRFIFESSKGKALNWEKRFEIIIGTAEGLVYLHENTKIRIIHRDIKSSNILLDSRLRAKIADFGLARSFQEDKSHISTAIAGTLGYMAPEYLAHGQLTEKADVYSFGVLLLEIVTGRQNNRSKDSEYTDSLISIVWKHFQQRTVEELLDPNLMHPNYHNNINVKNEMLRVIHVGLLCTQEIPTLRPSMSKALLMLVSKDELPGPTNPPFMDEKTMELNDMTVFTLVPPDHGDGASIASISQSIFYPR</sequence>
<evidence type="ECO:0000256" key="14">
    <source>
        <dbReference type="ARBA" id="ARBA00023180"/>
    </source>
</evidence>
<feature type="domain" description="Gnk2-homologous" evidence="20">
    <location>
        <begin position="35"/>
        <end position="136"/>
    </location>
</feature>
<dbReference type="GO" id="GO:0016020">
    <property type="term" value="C:membrane"/>
    <property type="evidence" value="ECO:0007669"/>
    <property type="project" value="UniProtKB-SubCell"/>
</dbReference>
<feature type="domain" description="Protein kinase" evidence="19">
    <location>
        <begin position="324"/>
        <end position="615"/>
    </location>
</feature>
<evidence type="ECO:0000256" key="18">
    <source>
        <dbReference type="SAM" id="Phobius"/>
    </source>
</evidence>
<dbReference type="InterPro" id="IPR000719">
    <property type="entry name" value="Prot_kinase_dom"/>
</dbReference>
<evidence type="ECO:0000256" key="15">
    <source>
        <dbReference type="ARBA" id="ARBA00047558"/>
    </source>
</evidence>
<reference evidence="22" key="1">
    <citation type="journal article" date="2024" name="IScience">
        <title>Strigolactones Initiate the Formation of Haustorium-like Structures in Castilleja.</title>
        <authorList>
            <person name="Buerger M."/>
            <person name="Peterson D."/>
            <person name="Chory J."/>
        </authorList>
    </citation>
    <scope>NUCLEOTIDE SEQUENCE [LARGE SCALE GENOMIC DNA]</scope>
</reference>
<evidence type="ECO:0000256" key="10">
    <source>
        <dbReference type="ARBA" id="ARBA00022840"/>
    </source>
</evidence>
<evidence type="ECO:0000256" key="13">
    <source>
        <dbReference type="ARBA" id="ARBA00023170"/>
    </source>
</evidence>
<dbReference type="FunFam" id="3.30.430.20:FF:000005">
    <property type="entry name" value="Cysteine-rich receptor-like protein kinase 2"/>
    <property type="match status" value="1"/>
</dbReference>
<keyword evidence="2" id="KW-0723">Serine/threonine-protein kinase</keyword>
<proteinExistence type="predicted"/>
<dbReference type="InterPro" id="IPR011009">
    <property type="entry name" value="Kinase-like_dom_sf"/>
</dbReference>
<dbReference type="InterPro" id="IPR008271">
    <property type="entry name" value="Ser/Thr_kinase_AS"/>
</dbReference>
<dbReference type="Gene3D" id="3.30.430.20">
    <property type="entry name" value="Gnk2 domain, C-X8-C-X2-C motif"/>
    <property type="match status" value="2"/>
</dbReference>
<gene>
    <name evidence="21" type="primary">CRK2_1</name>
    <name evidence="21" type="ORF">CASFOL_009689</name>
</gene>
<keyword evidence="8 17" id="KW-0547">Nucleotide-binding</keyword>
<evidence type="ECO:0000256" key="9">
    <source>
        <dbReference type="ARBA" id="ARBA00022777"/>
    </source>
</evidence>
<evidence type="ECO:0000256" key="3">
    <source>
        <dbReference type="ARBA" id="ARBA00022553"/>
    </source>
</evidence>
<accession>A0ABD3DU18</accession>
<evidence type="ECO:0000256" key="6">
    <source>
        <dbReference type="ARBA" id="ARBA00022729"/>
    </source>
</evidence>
<dbReference type="Gene3D" id="3.30.200.20">
    <property type="entry name" value="Phosphorylase Kinase, domain 1"/>
    <property type="match status" value="1"/>
</dbReference>
<dbReference type="PROSITE" id="PS51473">
    <property type="entry name" value="GNK2"/>
    <property type="match status" value="2"/>
</dbReference>
<dbReference type="FunFam" id="3.30.200.20:FF:001208">
    <property type="entry name" value="Putative DUF26-domain receptor-like protein kinase family protein"/>
    <property type="match status" value="1"/>
</dbReference>
<evidence type="ECO:0000313" key="22">
    <source>
        <dbReference type="Proteomes" id="UP001632038"/>
    </source>
</evidence>
<dbReference type="PROSITE" id="PS00108">
    <property type="entry name" value="PROTEIN_KINASE_ST"/>
    <property type="match status" value="1"/>
</dbReference>
<dbReference type="CDD" id="cd14066">
    <property type="entry name" value="STKc_IRAK"/>
    <property type="match status" value="1"/>
</dbReference>
<evidence type="ECO:0000256" key="16">
    <source>
        <dbReference type="ARBA" id="ARBA00047951"/>
    </source>
</evidence>
<dbReference type="GO" id="GO:0051301">
    <property type="term" value="P:cell division"/>
    <property type="evidence" value="ECO:0007669"/>
    <property type="project" value="UniProtKB-KW"/>
</dbReference>
<keyword evidence="22" id="KW-1185">Reference proteome</keyword>
<dbReference type="PROSITE" id="PS50011">
    <property type="entry name" value="PROTEIN_KINASE_DOM"/>
    <property type="match status" value="1"/>
</dbReference>
<evidence type="ECO:0000256" key="7">
    <source>
        <dbReference type="ARBA" id="ARBA00022737"/>
    </source>
</evidence>
<feature type="binding site" evidence="17">
    <location>
        <position position="352"/>
    </location>
    <ligand>
        <name>ATP</name>
        <dbReference type="ChEBI" id="CHEBI:30616"/>
    </ligand>
</feature>
<dbReference type="InterPro" id="IPR052059">
    <property type="entry name" value="CR_Ser/Thr_kinase"/>
</dbReference>
<name>A0ABD3DU18_9LAMI</name>
<organism evidence="21 22">
    <name type="scientific">Castilleja foliolosa</name>
    <dbReference type="NCBI Taxonomy" id="1961234"/>
    <lineage>
        <taxon>Eukaryota</taxon>
        <taxon>Viridiplantae</taxon>
        <taxon>Streptophyta</taxon>
        <taxon>Embryophyta</taxon>
        <taxon>Tracheophyta</taxon>
        <taxon>Spermatophyta</taxon>
        <taxon>Magnoliopsida</taxon>
        <taxon>eudicotyledons</taxon>
        <taxon>Gunneridae</taxon>
        <taxon>Pentapetalae</taxon>
        <taxon>asterids</taxon>
        <taxon>lamiids</taxon>
        <taxon>Lamiales</taxon>
        <taxon>Orobanchaceae</taxon>
        <taxon>Pedicularideae</taxon>
        <taxon>Castillejinae</taxon>
        <taxon>Castilleja</taxon>
    </lineage>
</organism>
<dbReference type="Gene3D" id="1.10.510.10">
    <property type="entry name" value="Transferase(Phosphotransferase) domain 1"/>
    <property type="match status" value="1"/>
</dbReference>
<dbReference type="AlphaFoldDB" id="A0ABD3DU18"/>
<evidence type="ECO:0000313" key="21">
    <source>
        <dbReference type="EMBL" id="KAL3644509.1"/>
    </source>
</evidence>
<comment type="caution">
    <text evidence="21">The sequence shown here is derived from an EMBL/GenBank/DDBJ whole genome shotgun (WGS) entry which is preliminary data.</text>
</comment>
<keyword evidence="21" id="KW-0131">Cell cycle</keyword>
<keyword evidence="9" id="KW-0418">Kinase</keyword>
<dbReference type="Proteomes" id="UP001632038">
    <property type="component" value="Unassembled WGS sequence"/>
</dbReference>
<dbReference type="FunFam" id="3.30.430.20:FF:000015">
    <property type="entry name" value="Cysteine-rich receptor-like protein kinase 3"/>
    <property type="match status" value="1"/>
</dbReference>
<keyword evidence="10 17" id="KW-0067">ATP-binding</keyword>
<evidence type="ECO:0000259" key="19">
    <source>
        <dbReference type="PROSITE" id="PS50011"/>
    </source>
</evidence>
<dbReference type="PANTHER" id="PTHR47973">
    <property type="entry name" value="CYSTEINE-RICH RECEPTOR-LIKE PROTEIN KINASE 3"/>
    <property type="match status" value="1"/>
</dbReference>
<evidence type="ECO:0000256" key="4">
    <source>
        <dbReference type="ARBA" id="ARBA00022679"/>
    </source>
</evidence>
<dbReference type="EMBL" id="JAVIJP010000013">
    <property type="protein sequence ID" value="KAL3644509.1"/>
    <property type="molecule type" value="Genomic_DNA"/>
</dbReference>
<comment type="catalytic activity">
    <reaction evidence="15">
        <text>L-seryl-[protein] + ATP = O-phospho-L-seryl-[protein] + ADP + H(+)</text>
        <dbReference type="Rhea" id="RHEA:17989"/>
        <dbReference type="Rhea" id="RHEA-COMP:9863"/>
        <dbReference type="Rhea" id="RHEA-COMP:11604"/>
        <dbReference type="ChEBI" id="CHEBI:15378"/>
        <dbReference type="ChEBI" id="CHEBI:29999"/>
        <dbReference type="ChEBI" id="CHEBI:30616"/>
        <dbReference type="ChEBI" id="CHEBI:83421"/>
        <dbReference type="ChEBI" id="CHEBI:456216"/>
    </reaction>
</comment>
<dbReference type="SUPFAM" id="SSF56112">
    <property type="entry name" value="Protein kinase-like (PK-like)"/>
    <property type="match status" value="1"/>
</dbReference>
<comment type="subcellular location">
    <subcellularLocation>
        <location evidence="1">Membrane</location>
        <topology evidence="1">Single-pass membrane protein</topology>
    </subcellularLocation>
</comment>
<comment type="catalytic activity">
    <reaction evidence="16">
        <text>L-threonyl-[protein] + ATP = O-phospho-L-threonyl-[protein] + ADP + H(+)</text>
        <dbReference type="Rhea" id="RHEA:46608"/>
        <dbReference type="Rhea" id="RHEA-COMP:11060"/>
        <dbReference type="Rhea" id="RHEA-COMP:11605"/>
        <dbReference type="ChEBI" id="CHEBI:15378"/>
        <dbReference type="ChEBI" id="CHEBI:30013"/>
        <dbReference type="ChEBI" id="CHEBI:30616"/>
        <dbReference type="ChEBI" id="CHEBI:61977"/>
        <dbReference type="ChEBI" id="CHEBI:456216"/>
    </reaction>
</comment>
<evidence type="ECO:0000256" key="12">
    <source>
        <dbReference type="ARBA" id="ARBA00023136"/>
    </source>
</evidence>
<feature type="transmembrane region" description="Helical" evidence="18">
    <location>
        <begin position="260"/>
        <end position="285"/>
    </location>
</feature>
<keyword evidence="6" id="KW-0732">Signal</keyword>
<dbReference type="Pfam" id="PF01657">
    <property type="entry name" value="Stress-antifung"/>
    <property type="match status" value="2"/>
</dbReference>
<keyword evidence="7" id="KW-0677">Repeat</keyword>
<keyword evidence="12 18" id="KW-0472">Membrane</keyword>
<dbReference type="InterPro" id="IPR002902">
    <property type="entry name" value="GNK2"/>
</dbReference>
<keyword evidence="21" id="KW-0132">Cell division</keyword>
<dbReference type="GO" id="GO:0004674">
    <property type="term" value="F:protein serine/threonine kinase activity"/>
    <property type="evidence" value="ECO:0007669"/>
    <property type="project" value="UniProtKB-KW"/>
</dbReference>
<dbReference type="FunFam" id="1.10.510.10:FF:000336">
    <property type="entry name" value="Cysteine-rich receptor-like protein kinase 2"/>
    <property type="match status" value="1"/>
</dbReference>
<dbReference type="SMART" id="SM00220">
    <property type="entry name" value="S_TKc"/>
    <property type="match status" value="1"/>
</dbReference>
<dbReference type="InterPro" id="IPR017441">
    <property type="entry name" value="Protein_kinase_ATP_BS"/>
</dbReference>
<keyword evidence="13" id="KW-0675">Receptor</keyword>
<evidence type="ECO:0000256" key="5">
    <source>
        <dbReference type="ARBA" id="ARBA00022692"/>
    </source>
</evidence>
<keyword evidence="3" id="KW-0597">Phosphoprotein</keyword>
<keyword evidence="4" id="KW-0808">Transferase</keyword>
<evidence type="ECO:0000259" key="20">
    <source>
        <dbReference type="PROSITE" id="PS51473"/>
    </source>
</evidence>
<keyword evidence="14" id="KW-0325">Glycoprotein</keyword>
<keyword evidence="5 18" id="KW-0812">Transmembrane</keyword>
<evidence type="ECO:0000256" key="11">
    <source>
        <dbReference type="ARBA" id="ARBA00022989"/>
    </source>
</evidence>
<feature type="domain" description="Gnk2-homologous" evidence="20">
    <location>
        <begin position="141"/>
        <end position="246"/>
    </location>
</feature>
<evidence type="ECO:0000256" key="2">
    <source>
        <dbReference type="ARBA" id="ARBA00022527"/>
    </source>
</evidence>